<dbReference type="AlphaFoldDB" id="A0A8S0T8J0"/>
<dbReference type="Proteomes" id="UP000594638">
    <property type="component" value="Unassembled WGS sequence"/>
</dbReference>
<dbReference type="EMBL" id="CACTIH010005749">
    <property type="protein sequence ID" value="CAA3001285.1"/>
    <property type="molecule type" value="Genomic_DNA"/>
</dbReference>
<evidence type="ECO:0000313" key="1">
    <source>
        <dbReference type="EMBL" id="CAA3001285.1"/>
    </source>
</evidence>
<comment type="caution">
    <text evidence="1">The sequence shown here is derived from an EMBL/GenBank/DDBJ whole genome shotgun (WGS) entry which is preliminary data.</text>
</comment>
<sequence length="77" mass="9213">MGPTYSDSLCRRYPFKNIRILVQPQSVWNVKPMSHLYFVQFQRNYKVLRLVLWAHPVLEVGDQRHTNAYGMQLSLLY</sequence>
<dbReference type="Gramene" id="OE9A010814T1">
    <property type="protein sequence ID" value="OE9A010814C1"/>
    <property type="gene ID" value="OE9A010814"/>
</dbReference>
<evidence type="ECO:0000313" key="2">
    <source>
        <dbReference type="Proteomes" id="UP000594638"/>
    </source>
</evidence>
<name>A0A8S0T8J0_OLEEU</name>
<organism evidence="1 2">
    <name type="scientific">Olea europaea subsp. europaea</name>
    <dbReference type="NCBI Taxonomy" id="158383"/>
    <lineage>
        <taxon>Eukaryota</taxon>
        <taxon>Viridiplantae</taxon>
        <taxon>Streptophyta</taxon>
        <taxon>Embryophyta</taxon>
        <taxon>Tracheophyta</taxon>
        <taxon>Spermatophyta</taxon>
        <taxon>Magnoliopsida</taxon>
        <taxon>eudicotyledons</taxon>
        <taxon>Gunneridae</taxon>
        <taxon>Pentapetalae</taxon>
        <taxon>asterids</taxon>
        <taxon>lamiids</taxon>
        <taxon>Lamiales</taxon>
        <taxon>Oleaceae</taxon>
        <taxon>Oleeae</taxon>
        <taxon>Olea</taxon>
    </lineage>
</organism>
<proteinExistence type="predicted"/>
<reference evidence="1 2" key="1">
    <citation type="submission" date="2019-12" db="EMBL/GenBank/DDBJ databases">
        <authorList>
            <person name="Alioto T."/>
            <person name="Alioto T."/>
            <person name="Gomez Garrido J."/>
        </authorList>
    </citation>
    <scope>NUCLEOTIDE SEQUENCE [LARGE SCALE GENOMIC DNA]</scope>
</reference>
<gene>
    <name evidence="1" type="ORF">OLEA9_A010814</name>
</gene>
<keyword evidence="2" id="KW-1185">Reference proteome</keyword>
<protein>
    <submittedName>
        <fullName evidence="1">Uncharacterized protein</fullName>
    </submittedName>
</protein>
<accession>A0A8S0T8J0</accession>